<feature type="domain" description="Response regulatory" evidence="2">
    <location>
        <begin position="3"/>
        <end position="114"/>
    </location>
</feature>
<dbReference type="GO" id="GO:0000156">
    <property type="term" value="F:phosphorelay response regulator activity"/>
    <property type="evidence" value="ECO:0007669"/>
    <property type="project" value="InterPro"/>
</dbReference>
<dbReference type="SMART" id="SM00448">
    <property type="entry name" value="REC"/>
    <property type="match status" value="1"/>
</dbReference>
<dbReference type="Proteomes" id="UP000245489">
    <property type="component" value="Unassembled WGS sequence"/>
</dbReference>
<accession>A0A316DKG9</accession>
<evidence type="ECO:0000259" key="3">
    <source>
        <dbReference type="PROSITE" id="PS50930"/>
    </source>
</evidence>
<dbReference type="OrthoDB" id="1646880at2"/>
<dbReference type="InterPro" id="IPR046947">
    <property type="entry name" value="LytR-like"/>
</dbReference>
<dbReference type="GO" id="GO:0003677">
    <property type="term" value="F:DNA binding"/>
    <property type="evidence" value="ECO:0007669"/>
    <property type="project" value="InterPro"/>
</dbReference>
<evidence type="ECO:0000256" key="1">
    <source>
        <dbReference type="PROSITE-ProRule" id="PRU00169"/>
    </source>
</evidence>
<reference evidence="4 5" key="1">
    <citation type="submission" date="2018-05" db="EMBL/GenBank/DDBJ databases">
        <title>Genomic Encyclopedia of Archaeal and Bacterial Type Strains, Phase II (KMG-II): from individual species to whole genera.</title>
        <authorList>
            <person name="Goeker M."/>
        </authorList>
    </citation>
    <scope>NUCLEOTIDE SEQUENCE [LARGE SCALE GENOMIC DNA]</scope>
    <source>
        <strain evidence="4 5">DSM 22214</strain>
    </source>
</reference>
<dbReference type="PROSITE" id="PS50110">
    <property type="entry name" value="RESPONSE_REGULATORY"/>
    <property type="match status" value="1"/>
</dbReference>
<proteinExistence type="predicted"/>
<feature type="modified residue" description="4-aspartylphosphate" evidence="1">
    <location>
        <position position="54"/>
    </location>
</feature>
<dbReference type="PANTHER" id="PTHR37299:SF1">
    <property type="entry name" value="STAGE 0 SPORULATION PROTEIN A HOMOLOG"/>
    <property type="match status" value="1"/>
</dbReference>
<dbReference type="Gene3D" id="2.40.50.1020">
    <property type="entry name" value="LytTr DNA-binding domain"/>
    <property type="match status" value="1"/>
</dbReference>
<dbReference type="PROSITE" id="PS50930">
    <property type="entry name" value="HTH_LYTTR"/>
    <property type="match status" value="1"/>
</dbReference>
<gene>
    <name evidence="4" type="ORF">LV89_04084</name>
</gene>
<dbReference type="InterPro" id="IPR007492">
    <property type="entry name" value="LytTR_DNA-bd_dom"/>
</dbReference>
<dbReference type="EMBL" id="QGGO01000030">
    <property type="protein sequence ID" value="PWK18385.1"/>
    <property type="molecule type" value="Genomic_DNA"/>
</dbReference>
<evidence type="ECO:0000313" key="5">
    <source>
        <dbReference type="Proteomes" id="UP000245489"/>
    </source>
</evidence>
<comment type="caution">
    <text evidence="4">The sequence shown here is derived from an EMBL/GenBank/DDBJ whole genome shotgun (WGS) entry which is preliminary data.</text>
</comment>
<sequence>MINCVAVDDEQAALDIMIDYIKDTPFLNLVAATTNPMEVVGILQSQDVDLVFADIQMPRMNGLNLVSLFEGKVKFIMTTGYQEYALQSFEFGVLDYLVKPFGYQRFLKAVSKMPFEMTLVDSPVEEPEPEPMPKKEEYIFVKVDAKGKFHKVLYRDVIFMEAQKTYASITTHGDRITTNLTLSDLEKRLPSDRFMRIHRSFIISKDRITGIEGDEVVLDKVLRIPIGDTYRETFANYIEGSVYFKEKDTAVVLGKRISRSKRPDE</sequence>
<dbReference type="InterPro" id="IPR011006">
    <property type="entry name" value="CheY-like_superfamily"/>
</dbReference>
<evidence type="ECO:0000313" key="4">
    <source>
        <dbReference type="EMBL" id="PWK18385.1"/>
    </source>
</evidence>
<organism evidence="4 5">
    <name type="scientific">Arcicella aurantiaca</name>
    <dbReference type="NCBI Taxonomy" id="591202"/>
    <lineage>
        <taxon>Bacteria</taxon>
        <taxon>Pseudomonadati</taxon>
        <taxon>Bacteroidota</taxon>
        <taxon>Cytophagia</taxon>
        <taxon>Cytophagales</taxon>
        <taxon>Flectobacillaceae</taxon>
        <taxon>Arcicella</taxon>
    </lineage>
</organism>
<dbReference type="Pfam" id="PF00072">
    <property type="entry name" value="Response_reg"/>
    <property type="match status" value="1"/>
</dbReference>
<dbReference type="SMART" id="SM00850">
    <property type="entry name" value="LytTR"/>
    <property type="match status" value="1"/>
</dbReference>
<feature type="domain" description="HTH LytTR-type" evidence="3">
    <location>
        <begin position="146"/>
        <end position="215"/>
    </location>
</feature>
<name>A0A316DKG9_9BACT</name>
<protein>
    <submittedName>
        <fullName evidence="4">LytTR family two component transcriptional regulator</fullName>
    </submittedName>
</protein>
<dbReference type="AlphaFoldDB" id="A0A316DKG9"/>
<dbReference type="RefSeq" id="WP_109744748.1">
    <property type="nucleotide sequence ID" value="NZ_QGGO01000030.1"/>
</dbReference>
<dbReference type="Pfam" id="PF04397">
    <property type="entry name" value="LytTR"/>
    <property type="match status" value="1"/>
</dbReference>
<keyword evidence="5" id="KW-1185">Reference proteome</keyword>
<keyword evidence="1" id="KW-0597">Phosphoprotein</keyword>
<evidence type="ECO:0000259" key="2">
    <source>
        <dbReference type="PROSITE" id="PS50110"/>
    </source>
</evidence>
<dbReference type="PANTHER" id="PTHR37299">
    <property type="entry name" value="TRANSCRIPTIONAL REGULATOR-RELATED"/>
    <property type="match status" value="1"/>
</dbReference>
<dbReference type="InterPro" id="IPR001789">
    <property type="entry name" value="Sig_transdc_resp-reg_receiver"/>
</dbReference>
<dbReference type="Gene3D" id="3.40.50.2300">
    <property type="match status" value="1"/>
</dbReference>
<dbReference type="SUPFAM" id="SSF52172">
    <property type="entry name" value="CheY-like"/>
    <property type="match status" value="1"/>
</dbReference>